<organism evidence="1 2">
    <name type="scientific">Pichia californica</name>
    <dbReference type="NCBI Taxonomy" id="460514"/>
    <lineage>
        <taxon>Eukaryota</taxon>
        <taxon>Fungi</taxon>
        <taxon>Dikarya</taxon>
        <taxon>Ascomycota</taxon>
        <taxon>Saccharomycotina</taxon>
        <taxon>Pichiomycetes</taxon>
        <taxon>Pichiales</taxon>
        <taxon>Pichiaceae</taxon>
        <taxon>Pichia</taxon>
    </lineage>
</organism>
<protein>
    <recommendedName>
        <fullName evidence="3">(S)-ureidoglycine aminohydrolase cupin domain-containing protein</fullName>
    </recommendedName>
</protein>
<evidence type="ECO:0000313" key="2">
    <source>
        <dbReference type="Proteomes" id="UP000697127"/>
    </source>
</evidence>
<name>A0A9P6WI19_9ASCO</name>
<dbReference type="SUPFAM" id="SSF51182">
    <property type="entry name" value="RmlC-like cupins"/>
    <property type="match status" value="1"/>
</dbReference>
<gene>
    <name evidence="1" type="ORF">C6P40_003964</name>
</gene>
<dbReference type="PANTHER" id="PTHR36169:SF1">
    <property type="entry name" value="ACETATE KINASE EUTQ"/>
    <property type="match status" value="1"/>
</dbReference>
<dbReference type="InterPro" id="IPR011051">
    <property type="entry name" value="RmlC_Cupin_sf"/>
</dbReference>
<dbReference type="PANTHER" id="PTHR36169">
    <property type="entry name" value="ETHANOLAMINE UTILIZATION PROTEIN EUTQ"/>
    <property type="match status" value="1"/>
</dbReference>
<dbReference type="Gene3D" id="2.60.120.10">
    <property type="entry name" value="Jelly Rolls"/>
    <property type="match status" value="1"/>
</dbReference>
<dbReference type="Proteomes" id="UP000697127">
    <property type="component" value="Unassembled WGS sequence"/>
</dbReference>
<reference evidence="1" key="1">
    <citation type="submission" date="2020-11" db="EMBL/GenBank/DDBJ databases">
        <title>Kefir isolates.</title>
        <authorList>
            <person name="Marcisauskas S."/>
            <person name="Kim Y."/>
            <person name="Blasche S."/>
        </authorList>
    </citation>
    <scope>NUCLEOTIDE SEQUENCE</scope>
    <source>
        <strain evidence="1">Olga-1</strain>
    </source>
</reference>
<dbReference type="OrthoDB" id="4985585at2759"/>
<accession>A0A9P6WI19</accession>
<dbReference type="EMBL" id="PUHW01000486">
    <property type="protein sequence ID" value="KAG0686482.1"/>
    <property type="molecule type" value="Genomic_DNA"/>
</dbReference>
<dbReference type="InterPro" id="IPR010424">
    <property type="entry name" value="EutQ"/>
</dbReference>
<evidence type="ECO:0000313" key="1">
    <source>
        <dbReference type="EMBL" id="KAG0686482.1"/>
    </source>
</evidence>
<comment type="caution">
    <text evidence="1">The sequence shown here is derived from an EMBL/GenBank/DDBJ whole genome shotgun (WGS) entry which is preliminary data.</text>
</comment>
<dbReference type="InterPro" id="IPR014710">
    <property type="entry name" value="RmlC-like_jellyroll"/>
</dbReference>
<sequence>MPLYFKPGSDSYFSNQPPAIPAPGKNSFLGDNLHSDAPKDKILSSGFYKQCGGEALVYEYTYEEMKVNVEVHGKFIVSDETGATYDVTPGSTFYFPKGCTITFKVEGTDEIPESEAYALNWFCGLRPADSA</sequence>
<proteinExistence type="predicted"/>
<keyword evidence="2" id="KW-1185">Reference proteome</keyword>
<dbReference type="AlphaFoldDB" id="A0A9P6WI19"/>
<evidence type="ECO:0008006" key="3">
    <source>
        <dbReference type="Google" id="ProtNLM"/>
    </source>
</evidence>